<reference evidence="2" key="5">
    <citation type="submission" date="2018-04" db="UniProtKB">
        <authorList>
            <consortium name="EnsemblFungi"/>
        </authorList>
    </citation>
    <scope>IDENTIFICATION</scope>
    <source>
        <strain evidence="2">R3-111a-1</strain>
    </source>
</reference>
<accession>J3NV47</accession>
<sequence length="73" mass="8487">MAFTSEKSGVRKVWDMIFKDEKWIESLLLINKSYAEDGIRKSINPTLISIDLEKLKMGLNTRYFEADGPFNDK</sequence>
<reference evidence="1" key="2">
    <citation type="submission" date="2010-07" db="EMBL/GenBank/DDBJ databases">
        <authorList>
            <consortium name="The Broad Institute Genome Sequencing Platform"/>
            <consortium name="Broad Institute Genome Sequencing Center for Infectious Disease"/>
            <person name="Ma L.-J."/>
            <person name="Dead R."/>
            <person name="Young S."/>
            <person name="Zeng Q."/>
            <person name="Koehrsen M."/>
            <person name="Alvarado L."/>
            <person name="Berlin A."/>
            <person name="Chapman S.B."/>
            <person name="Chen Z."/>
            <person name="Freedman E."/>
            <person name="Gellesch M."/>
            <person name="Goldberg J."/>
            <person name="Griggs A."/>
            <person name="Gujja S."/>
            <person name="Heilman E.R."/>
            <person name="Heiman D."/>
            <person name="Hepburn T."/>
            <person name="Howarth C."/>
            <person name="Jen D."/>
            <person name="Larson L."/>
            <person name="Mehta T."/>
            <person name="Neiman D."/>
            <person name="Pearson M."/>
            <person name="Roberts A."/>
            <person name="Saif S."/>
            <person name="Shea T."/>
            <person name="Shenoy N."/>
            <person name="Sisk P."/>
            <person name="Stolte C."/>
            <person name="Sykes S."/>
            <person name="Walk T."/>
            <person name="White J."/>
            <person name="Yandava C."/>
            <person name="Haas B."/>
            <person name="Nusbaum C."/>
            <person name="Birren B."/>
        </authorList>
    </citation>
    <scope>NUCLEOTIDE SEQUENCE</scope>
    <source>
        <strain evidence="1">R3-111a-1</strain>
    </source>
</reference>
<keyword evidence="3" id="KW-1185">Reference proteome</keyword>
<dbReference type="AlphaFoldDB" id="J3NV47"/>
<evidence type="ECO:0000313" key="2">
    <source>
        <dbReference type="EnsemblFungi" id="EJT75223"/>
    </source>
</evidence>
<gene>
    <name evidence="2" type="primary">20345618</name>
    <name evidence="1" type="ORF">GGTG_05160</name>
</gene>
<dbReference type="Proteomes" id="UP000006039">
    <property type="component" value="Unassembled WGS sequence"/>
</dbReference>
<name>J3NV47_GAET3</name>
<reference evidence="1" key="3">
    <citation type="submission" date="2010-09" db="EMBL/GenBank/DDBJ databases">
        <title>Annotation of Gaeumannomyces graminis var. tritici R3-111a-1.</title>
        <authorList>
            <consortium name="The Broad Institute Genome Sequencing Platform"/>
            <person name="Ma L.-J."/>
            <person name="Dead R."/>
            <person name="Young S.K."/>
            <person name="Zeng Q."/>
            <person name="Gargeya S."/>
            <person name="Fitzgerald M."/>
            <person name="Haas B."/>
            <person name="Abouelleil A."/>
            <person name="Alvarado L."/>
            <person name="Arachchi H.M."/>
            <person name="Berlin A."/>
            <person name="Brown A."/>
            <person name="Chapman S.B."/>
            <person name="Chen Z."/>
            <person name="Dunbar C."/>
            <person name="Freedman E."/>
            <person name="Gearin G."/>
            <person name="Gellesch M."/>
            <person name="Goldberg J."/>
            <person name="Griggs A."/>
            <person name="Gujja S."/>
            <person name="Heiman D."/>
            <person name="Howarth C."/>
            <person name="Larson L."/>
            <person name="Lui A."/>
            <person name="MacDonald P.J.P."/>
            <person name="Mehta T."/>
            <person name="Montmayeur A."/>
            <person name="Murphy C."/>
            <person name="Neiman D."/>
            <person name="Pearson M."/>
            <person name="Priest M."/>
            <person name="Roberts A."/>
            <person name="Saif S."/>
            <person name="Shea T."/>
            <person name="Shenoy N."/>
            <person name="Sisk P."/>
            <person name="Stolte C."/>
            <person name="Sykes S."/>
            <person name="Yandava C."/>
            <person name="Wortman J."/>
            <person name="Nusbaum C."/>
            <person name="Birren B."/>
        </authorList>
    </citation>
    <scope>NUCLEOTIDE SEQUENCE</scope>
    <source>
        <strain evidence="1">R3-111a-1</strain>
    </source>
</reference>
<dbReference type="EMBL" id="GL385397">
    <property type="protein sequence ID" value="EJT75223.1"/>
    <property type="molecule type" value="Genomic_DNA"/>
</dbReference>
<organism evidence="1">
    <name type="scientific">Gaeumannomyces tritici (strain R3-111a-1)</name>
    <name type="common">Wheat and barley take-all root rot fungus</name>
    <name type="synonym">Gaeumannomyces graminis var. tritici</name>
    <dbReference type="NCBI Taxonomy" id="644352"/>
    <lineage>
        <taxon>Eukaryota</taxon>
        <taxon>Fungi</taxon>
        <taxon>Dikarya</taxon>
        <taxon>Ascomycota</taxon>
        <taxon>Pezizomycotina</taxon>
        <taxon>Sordariomycetes</taxon>
        <taxon>Sordariomycetidae</taxon>
        <taxon>Magnaporthales</taxon>
        <taxon>Magnaporthaceae</taxon>
        <taxon>Gaeumannomyces</taxon>
    </lineage>
</organism>
<proteinExistence type="predicted"/>
<protein>
    <submittedName>
        <fullName evidence="1 2">Uncharacterized protein</fullName>
    </submittedName>
</protein>
<dbReference type="EnsemblFungi" id="EJT75223">
    <property type="protein sequence ID" value="EJT75223"/>
    <property type="gene ID" value="GGTG_05160"/>
</dbReference>
<dbReference type="GeneID" id="20345618"/>
<dbReference type="VEuPathDB" id="FungiDB:GGTG_05160"/>
<dbReference type="RefSeq" id="XP_009221223.1">
    <property type="nucleotide sequence ID" value="XM_009222959.1"/>
</dbReference>
<reference evidence="2" key="4">
    <citation type="journal article" date="2015" name="G3 (Bethesda)">
        <title>Genome sequences of three phytopathogenic species of the Magnaporthaceae family of fungi.</title>
        <authorList>
            <person name="Okagaki L.H."/>
            <person name="Nunes C.C."/>
            <person name="Sailsbery J."/>
            <person name="Clay B."/>
            <person name="Brown D."/>
            <person name="John T."/>
            <person name="Oh Y."/>
            <person name="Young N."/>
            <person name="Fitzgerald M."/>
            <person name="Haas B.J."/>
            <person name="Zeng Q."/>
            <person name="Young S."/>
            <person name="Adiconis X."/>
            <person name="Fan L."/>
            <person name="Levin J.Z."/>
            <person name="Mitchell T.K."/>
            <person name="Okubara P.A."/>
            <person name="Farman M.L."/>
            <person name="Kohn L.M."/>
            <person name="Birren B."/>
            <person name="Ma L.-J."/>
            <person name="Dean R.A."/>
        </authorList>
    </citation>
    <scope>NUCLEOTIDE SEQUENCE</scope>
    <source>
        <strain evidence="2">R3-111a-1</strain>
    </source>
</reference>
<evidence type="ECO:0000313" key="1">
    <source>
        <dbReference type="EMBL" id="EJT75223.1"/>
    </source>
</evidence>
<evidence type="ECO:0000313" key="3">
    <source>
        <dbReference type="Proteomes" id="UP000006039"/>
    </source>
</evidence>
<reference evidence="3" key="1">
    <citation type="submission" date="2010-07" db="EMBL/GenBank/DDBJ databases">
        <title>The genome sequence of Gaeumannomyces graminis var. tritici strain R3-111a-1.</title>
        <authorList>
            <consortium name="The Broad Institute Genome Sequencing Platform"/>
            <person name="Ma L.-J."/>
            <person name="Dead R."/>
            <person name="Young S."/>
            <person name="Zeng Q."/>
            <person name="Koehrsen M."/>
            <person name="Alvarado L."/>
            <person name="Berlin A."/>
            <person name="Chapman S.B."/>
            <person name="Chen Z."/>
            <person name="Freedman E."/>
            <person name="Gellesch M."/>
            <person name="Goldberg J."/>
            <person name="Griggs A."/>
            <person name="Gujja S."/>
            <person name="Heilman E.R."/>
            <person name="Heiman D."/>
            <person name="Hepburn T."/>
            <person name="Howarth C."/>
            <person name="Jen D."/>
            <person name="Larson L."/>
            <person name="Mehta T."/>
            <person name="Neiman D."/>
            <person name="Pearson M."/>
            <person name="Roberts A."/>
            <person name="Saif S."/>
            <person name="Shea T."/>
            <person name="Shenoy N."/>
            <person name="Sisk P."/>
            <person name="Stolte C."/>
            <person name="Sykes S."/>
            <person name="Walk T."/>
            <person name="White J."/>
            <person name="Yandava C."/>
            <person name="Haas B."/>
            <person name="Nusbaum C."/>
            <person name="Birren B."/>
        </authorList>
    </citation>
    <scope>NUCLEOTIDE SEQUENCE [LARGE SCALE GENOMIC DNA]</scope>
    <source>
        <strain evidence="3">R3-111a-1</strain>
    </source>
</reference>
<dbReference type="HOGENOM" id="CLU_2704935_0_0_1"/>